<accession>A0A2W1JJE9</accession>
<keyword evidence="2" id="KW-0378">Hydrolase</keyword>
<gene>
    <name evidence="2" type="primary">soj_1</name>
    <name evidence="2" type="ORF">C1752_02038</name>
</gene>
<dbReference type="AlphaFoldDB" id="A0A2W1JJE9"/>
<dbReference type="Pfam" id="PF01656">
    <property type="entry name" value="CbiA"/>
    <property type="match status" value="1"/>
</dbReference>
<dbReference type="PIRSF" id="PIRSF009320">
    <property type="entry name" value="Nuc_binding_HP_1000"/>
    <property type="match status" value="1"/>
</dbReference>
<comment type="caution">
    <text evidence="2">The sequence shown here is derived from an EMBL/GenBank/DDBJ whole genome shotgun (WGS) entry which is preliminary data.</text>
</comment>
<protein>
    <submittedName>
        <fullName evidence="2">Sporulation initiation inhibitor protein Soj</fullName>
        <ecNumber evidence="2">3.6.-.-</ecNumber>
    </submittedName>
</protein>
<dbReference type="InterPro" id="IPR027417">
    <property type="entry name" value="P-loop_NTPase"/>
</dbReference>
<name>A0A2W1JJE9_9CYAN</name>
<dbReference type="PANTHER" id="PTHR13696">
    <property type="entry name" value="P-LOOP CONTAINING NUCLEOSIDE TRIPHOSPHATE HYDROLASE"/>
    <property type="match status" value="1"/>
</dbReference>
<evidence type="ECO:0000313" key="3">
    <source>
        <dbReference type="Proteomes" id="UP000248857"/>
    </source>
</evidence>
<dbReference type="SUPFAM" id="SSF52540">
    <property type="entry name" value="P-loop containing nucleoside triphosphate hydrolases"/>
    <property type="match status" value="1"/>
</dbReference>
<reference evidence="2 3" key="1">
    <citation type="journal article" date="2018" name="Sci. Rep.">
        <title>A novel species of the marine cyanobacterium Acaryochloris with a unique pigment content and lifestyle.</title>
        <authorList>
            <person name="Partensky F."/>
            <person name="Six C."/>
            <person name="Ratin M."/>
            <person name="Garczarek L."/>
            <person name="Vaulot D."/>
            <person name="Probert I."/>
            <person name="Calteau A."/>
            <person name="Gourvil P."/>
            <person name="Marie D."/>
            <person name="Grebert T."/>
            <person name="Bouchier C."/>
            <person name="Le Panse S."/>
            <person name="Gachenot M."/>
            <person name="Rodriguez F."/>
            <person name="Garrido J.L."/>
        </authorList>
    </citation>
    <scope>NUCLEOTIDE SEQUENCE [LARGE SCALE GENOMIC DNA]</scope>
    <source>
        <strain evidence="2 3">RCC1774</strain>
    </source>
</reference>
<dbReference type="InterPro" id="IPR002586">
    <property type="entry name" value="CobQ/CobB/MinD/ParA_Nub-bd_dom"/>
</dbReference>
<dbReference type="PANTHER" id="PTHR13696:SF52">
    <property type="entry name" value="PARA FAMILY PROTEIN CT_582"/>
    <property type="match status" value="1"/>
</dbReference>
<dbReference type="Gene3D" id="3.40.50.300">
    <property type="entry name" value="P-loop containing nucleotide triphosphate hydrolases"/>
    <property type="match status" value="1"/>
</dbReference>
<evidence type="ECO:0000313" key="2">
    <source>
        <dbReference type="EMBL" id="PZD73570.1"/>
    </source>
</evidence>
<dbReference type="EC" id="3.6.-.-" evidence="2"/>
<organism evidence="2 3">
    <name type="scientific">Acaryochloris thomasi RCC1774</name>
    <dbReference type="NCBI Taxonomy" id="1764569"/>
    <lineage>
        <taxon>Bacteria</taxon>
        <taxon>Bacillati</taxon>
        <taxon>Cyanobacteriota</taxon>
        <taxon>Cyanophyceae</taxon>
        <taxon>Acaryochloridales</taxon>
        <taxon>Acaryochloridaceae</taxon>
        <taxon>Acaryochloris</taxon>
        <taxon>Acaryochloris thomasi</taxon>
    </lineage>
</organism>
<evidence type="ECO:0000259" key="1">
    <source>
        <dbReference type="Pfam" id="PF01656"/>
    </source>
</evidence>
<dbReference type="CDD" id="cd02042">
    <property type="entry name" value="ParAB_family"/>
    <property type="match status" value="1"/>
</dbReference>
<sequence length="228" mass="25163">MLGAEIALEEIAVPTASTKKLLVILNGKGGVGKTTTAVNLAAVLAEDHKVLLVDSDPQGSAAWWTQRSPDDAPKFDVQTETDPTSMKALRRDRKHDFIIVDTPPALDSETLKEVVPLADYLVLPTPPAPMDLTALIETVRTRVKPVGVDHRVLLTRVDPRSLREALEAQNTLRELGIPAFHAFVRAYKAHERAALEGKPITQCKGKQSKEAQADYYRVVDEIKRDWES</sequence>
<dbReference type="InterPro" id="IPR050678">
    <property type="entry name" value="DNA_Partitioning_ATPase"/>
</dbReference>
<feature type="domain" description="CobQ/CobB/MinD/ParA nucleotide binding" evidence="1">
    <location>
        <begin position="22"/>
        <end position="200"/>
    </location>
</feature>
<dbReference type="EMBL" id="PQWO01000005">
    <property type="protein sequence ID" value="PZD73570.1"/>
    <property type="molecule type" value="Genomic_DNA"/>
</dbReference>
<proteinExistence type="predicted"/>
<dbReference type="GO" id="GO:0016787">
    <property type="term" value="F:hydrolase activity"/>
    <property type="evidence" value="ECO:0007669"/>
    <property type="project" value="UniProtKB-KW"/>
</dbReference>
<dbReference type="Proteomes" id="UP000248857">
    <property type="component" value="Unassembled WGS sequence"/>
</dbReference>
<keyword evidence="3" id="KW-1185">Reference proteome</keyword>